<dbReference type="AlphaFoldDB" id="W2N463"/>
<reference evidence="1" key="1">
    <citation type="submission" date="2013-11" db="EMBL/GenBank/DDBJ databases">
        <title>The Genome Sequence of Phytophthora parasitica IAC_01/95.</title>
        <authorList>
            <consortium name="The Broad Institute Genomics Platform"/>
            <person name="Russ C."/>
            <person name="Tyler B."/>
            <person name="Panabieres F."/>
            <person name="Shan W."/>
            <person name="Tripathy S."/>
            <person name="Grunwald N."/>
            <person name="Machado M."/>
            <person name="Johnson C.S."/>
            <person name="Arredondo F."/>
            <person name="Hong C."/>
            <person name="Coffey M."/>
            <person name="Young S.K."/>
            <person name="Zeng Q."/>
            <person name="Gargeya S."/>
            <person name="Fitzgerald M."/>
            <person name="Abouelleil A."/>
            <person name="Alvarado L."/>
            <person name="Chapman S.B."/>
            <person name="Gainer-Dewar J."/>
            <person name="Goldberg J."/>
            <person name="Griggs A."/>
            <person name="Gujja S."/>
            <person name="Hansen M."/>
            <person name="Howarth C."/>
            <person name="Imamovic A."/>
            <person name="Ireland A."/>
            <person name="Larimer J."/>
            <person name="McCowan C."/>
            <person name="Murphy C."/>
            <person name="Pearson M."/>
            <person name="Poon T.W."/>
            <person name="Priest M."/>
            <person name="Roberts A."/>
            <person name="Saif S."/>
            <person name="Shea T."/>
            <person name="Sykes S."/>
            <person name="Wortman J."/>
            <person name="Nusbaum C."/>
            <person name="Birren B."/>
        </authorList>
    </citation>
    <scope>NUCLEOTIDE SEQUENCE [LARGE SCALE GENOMIC DNA]</scope>
    <source>
        <strain evidence="1">IAC_01/95</strain>
    </source>
</reference>
<protein>
    <submittedName>
        <fullName evidence="1">Uncharacterized protein</fullName>
    </submittedName>
</protein>
<organism evidence="1">
    <name type="scientific">Phytophthora nicotianae</name>
    <name type="common">Potato buckeye rot agent</name>
    <name type="synonym">Phytophthora parasitica</name>
    <dbReference type="NCBI Taxonomy" id="4792"/>
    <lineage>
        <taxon>Eukaryota</taxon>
        <taxon>Sar</taxon>
        <taxon>Stramenopiles</taxon>
        <taxon>Oomycota</taxon>
        <taxon>Peronosporomycetes</taxon>
        <taxon>Peronosporales</taxon>
        <taxon>Peronosporaceae</taxon>
        <taxon>Phytophthora</taxon>
    </lineage>
</organism>
<proteinExistence type="predicted"/>
<accession>W2N463</accession>
<dbReference type="EMBL" id="KI693774">
    <property type="protein sequence ID" value="ETM42678.1"/>
    <property type="molecule type" value="Genomic_DNA"/>
</dbReference>
<name>W2N463_PHYNI</name>
<dbReference type="VEuPathDB" id="FungiDB:PPTG_13798"/>
<evidence type="ECO:0000313" key="1">
    <source>
        <dbReference type="EMBL" id="ETM42678.1"/>
    </source>
</evidence>
<dbReference type="Proteomes" id="UP000054532">
    <property type="component" value="Unassembled WGS sequence"/>
</dbReference>
<sequence>MRPGHTSPFVVDDAVRRSGWGCQLLYRRNETEDTHAQAEEPELQNIVILFERLTRPYNNLSAELATDLFRQPAAASAVHVMVSCNLAWDLLISRDGFVAGWCHGVPASSQPARHLDRFRSRWPEFVVTPSTEVEPQRLLRDTFAPTGSDTQVNFGTQPIRLVSEFGRVITVSPLSYAKKYVRLACPTTRLDADEDSDSETPADILALGFSRGRPLPPGIPDFVCETSLPVLAPPLHVAVGAQPFQERTVCGRDPGSPAFCRTNLDTTCDLFTGPEGWLPRTAEHSALARNYHGHSCNLDPVHPADCCSHAADTPNSRRTMVIQTIGQHMHPGVFVLVSHQVKPRLTMHGHFGAISATTFFVTIHQFQRVIALGTTTTGWACAAVGHGAQDMTSSGLVGMMTCELWRTYFPLQPPFAPQQQKYRYIARAPDPTVRALSSFRQLSLLDRVSAIQHHESLRNRYRFTKVTAKMLFSVNFLERDSTISCRPHGVATSVQLRVVQQPG</sequence>
<gene>
    <name evidence="1" type="ORF">L914_11728</name>
</gene>
<feature type="non-terminal residue" evidence="1">
    <location>
        <position position="503"/>
    </location>
</feature>